<dbReference type="EMBL" id="CM043800">
    <property type="protein sequence ID" value="KAI4811420.1"/>
    <property type="molecule type" value="Genomic_DNA"/>
</dbReference>
<evidence type="ECO:0000313" key="1">
    <source>
        <dbReference type="EMBL" id="KAI4811420.1"/>
    </source>
</evidence>
<protein>
    <submittedName>
        <fullName evidence="1">Uncharacterized protein</fullName>
    </submittedName>
</protein>
<organism evidence="1 2">
    <name type="scientific">Chaenocephalus aceratus</name>
    <name type="common">Blackfin icefish</name>
    <name type="synonym">Chaenichthys aceratus</name>
    <dbReference type="NCBI Taxonomy" id="36190"/>
    <lineage>
        <taxon>Eukaryota</taxon>
        <taxon>Metazoa</taxon>
        <taxon>Chordata</taxon>
        <taxon>Craniata</taxon>
        <taxon>Vertebrata</taxon>
        <taxon>Euteleostomi</taxon>
        <taxon>Actinopterygii</taxon>
        <taxon>Neopterygii</taxon>
        <taxon>Teleostei</taxon>
        <taxon>Neoteleostei</taxon>
        <taxon>Acanthomorphata</taxon>
        <taxon>Eupercaria</taxon>
        <taxon>Perciformes</taxon>
        <taxon>Notothenioidei</taxon>
        <taxon>Channichthyidae</taxon>
        <taxon>Chaenocephalus</taxon>
    </lineage>
</organism>
<accession>A0ACB9WDG1</accession>
<keyword evidence="2" id="KW-1185">Reference proteome</keyword>
<evidence type="ECO:0000313" key="2">
    <source>
        <dbReference type="Proteomes" id="UP001057452"/>
    </source>
</evidence>
<gene>
    <name evidence="1" type="ORF">KUCAC02_014329</name>
</gene>
<name>A0ACB9WDG1_CHAAC</name>
<dbReference type="Proteomes" id="UP001057452">
    <property type="component" value="Chromosome 16"/>
</dbReference>
<reference evidence="1" key="1">
    <citation type="submission" date="2022-05" db="EMBL/GenBank/DDBJ databases">
        <title>Chromosome-level genome of Chaenocephalus aceratus.</title>
        <authorList>
            <person name="Park H."/>
        </authorList>
    </citation>
    <scope>NUCLEOTIDE SEQUENCE</scope>
    <source>
        <strain evidence="1">KU_202001</strain>
    </source>
</reference>
<sequence length="120" mass="13304">MSHPQHGRIGGGPDQRIPGVGEGRVWTNSSAEIAIFVIRDKEAATEDIGIILEGQEVVNNLASVANAVAILLGFLYALNLEYPKTLKLTFEYIQKVFMELDPKGMATKVKKLYDQLYNRV</sequence>
<comment type="caution">
    <text evidence="1">The sequence shown here is derived from an EMBL/GenBank/DDBJ whole genome shotgun (WGS) entry which is preliminary data.</text>
</comment>
<proteinExistence type="predicted"/>